<dbReference type="EMBL" id="BAFH01000004">
    <property type="protein sequence ID" value="GAB63582.1"/>
    <property type="molecule type" value="Genomic_DNA"/>
</dbReference>
<dbReference type="AlphaFoldDB" id="I3IPD7"/>
<keyword evidence="3" id="KW-0479">Metal-binding</keyword>
<dbReference type="OrthoDB" id="6457556at2"/>
<keyword evidence="5" id="KW-0411">Iron-sulfur</keyword>
<evidence type="ECO:0000313" key="8">
    <source>
        <dbReference type="Proteomes" id="UP000002985"/>
    </source>
</evidence>
<comment type="cofactor">
    <cofactor evidence="1">
        <name>[4Fe-4S] cluster</name>
        <dbReference type="ChEBI" id="CHEBI:49883"/>
    </cofactor>
</comment>
<reference evidence="7 8" key="1">
    <citation type="journal article" date="2012" name="FEBS Lett.">
        <title>Anammox organism KSU-1 expresses a NirK-type copper-containing nitrite reductase instead of a NirS-type with cytochrome cd1.</title>
        <authorList>
            <person name="Hira D."/>
            <person name="Toh H."/>
            <person name="Migita C.T."/>
            <person name="Okubo H."/>
            <person name="Nishiyama T."/>
            <person name="Hattori M."/>
            <person name="Furukawa K."/>
            <person name="Fujii T."/>
        </authorList>
    </citation>
    <scope>NUCLEOTIDE SEQUENCE [LARGE SCALE GENOMIC DNA]</scope>
</reference>
<evidence type="ECO:0000256" key="1">
    <source>
        <dbReference type="ARBA" id="ARBA00001966"/>
    </source>
</evidence>
<dbReference type="InterPro" id="IPR013785">
    <property type="entry name" value="Aldolase_TIM"/>
</dbReference>
<dbReference type="Gene3D" id="3.20.20.70">
    <property type="entry name" value="Aldolase class I"/>
    <property type="match status" value="1"/>
</dbReference>
<keyword evidence="2" id="KW-0949">S-adenosyl-L-methionine</keyword>
<keyword evidence="4" id="KW-0408">Iron</keyword>
<organism evidence="7 8">
    <name type="scientific">Candidatus Jettenia caeni</name>
    <dbReference type="NCBI Taxonomy" id="247490"/>
    <lineage>
        <taxon>Bacteria</taxon>
        <taxon>Pseudomonadati</taxon>
        <taxon>Planctomycetota</taxon>
        <taxon>Candidatus Brocadiia</taxon>
        <taxon>Candidatus Brocadiales</taxon>
        <taxon>Candidatus Brocadiaceae</taxon>
        <taxon>Candidatus Jettenia</taxon>
    </lineage>
</organism>
<dbReference type="InterPro" id="IPR050377">
    <property type="entry name" value="Radical_SAM_PqqE_MftC-like"/>
</dbReference>
<dbReference type="SUPFAM" id="SSF102114">
    <property type="entry name" value="Radical SAM enzymes"/>
    <property type="match status" value="1"/>
</dbReference>
<dbReference type="GO" id="GO:0046872">
    <property type="term" value="F:metal ion binding"/>
    <property type="evidence" value="ECO:0007669"/>
    <property type="project" value="UniProtKB-KW"/>
</dbReference>
<evidence type="ECO:0000256" key="3">
    <source>
        <dbReference type="ARBA" id="ARBA00022723"/>
    </source>
</evidence>
<evidence type="ECO:0000256" key="4">
    <source>
        <dbReference type="ARBA" id="ARBA00023004"/>
    </source>
</evidence>
<comment type="caution">
    <text evidence="7">The sequence shown here is derived from an EMBL/GenBank/DDBJ whole genome shotgun (WGS) entry which is preliminary data.</text>
</comment>
<protein>
    <recommendedName>
        <fullName evidence="6">Radical SAM core domain-containing protein</fullName>
    </recommendedName>
</protein>
<dbReference type="InterPro" id="IPR007197">
    <property type="entry name" value="rSAM"/>
</dbReference>
<proteinExistence type="predicted"/>
<dbReference type="SFLD" id="SFLDS00029">
    <property type="entry name" value="Radical_SAM"/>
    <property type="match status" value="1"/>
</dbReference>
<evidence type="ECO:0000256" key="5">
    <source>
        <dbReference type="ARBA" id="ARBA00023014"/>
    </source>
</evidence>
<evidence type="ECO:0000259" key="6">
    <source>
        <dbReference type="Pfam" id="PF04055"/>
    </source>
</evidence>
<accession>I3IPD7</accession>
<dbReference type="GO" id="GO:0051536">
    <property type="term" value="F:iron-sulfur cluster binding"/>
    <property type="evidence" value="ECO:0007669"/>
    <property type="project" value="UniProtKB-KW"/>
</dbReference>
<gene>
    <name evidence="7" type="ORF">KSU1_D0273</name>
</gene>
<sequence length="346" mass="39138">MSLDGSGWTSFLKNIGCILTYKCQVMCPHCIIEASPDRKEELLINDAFDWIQQLANYRNGYITALSLTGGEPFYDIGKLKRIANFAEDCGLVITAVTNAFWATTREKASKILREVPEIKMIAISTDVYHQKFIPFERVKNAVLAATECNIPYNITVCTENKDDREYKEILNKLQKITEKDNINTVCTFLVGRASKKLYTPTYEMSEDPPVSACIAAGSPIIFPDGKVIACIGPLIDLQSSHPLLLGNLRKNSINEIFEEAESNPILHAIRIWGPKKLISIIKEAGLREYLPERYIKNGICDACYKLMSNNKIVEFLTNLANDFEFNRKVAFARAYYLNETKMAEVY</sequence>
<dbReference type="GO" id="GO:0003824">
    <property type="term" value="F:catalytic activity"/>
    <property type="evidence" value="ECO:0007669"/>
    <property type="project" value="InterPro"/>
</dbReference>
<dbReference type="CDD" id="cd01335">
    <property type="entry name" value="Radical_SAM"/>
    <property type="match status" value="1"/>
</dbReference>
<evidence type="ECO:0000313" key="7">
    <source>
        <dbReference type="EMBL" id="GAB63582.1"/>
    </source>
</evidence>
<dbReference type="InterPro" id="IPR058240">
    <property type="entry name" value="rSAM_sf"/>
</dbReference>
<feature type="domain" description="Radical SAM core" evidence="6">
    <location>
        <begin position="18"/>
        <end position="171"/>
    </location>
</feature>
<keyword evidence="8" id="KW-1185">Reference proteome</keyword>
<dbReference type="Proteomes" id="UP000002985">
    <property type="component" value="Unassembled WGS sequence"/>
</dbReference>
<dbReference type="STRING" id="247490.KSU1_D0273"/>
<evidence type="ECO:0000256" key="2">
    <source>
        <dbReference type="ARBA" id="ARBA00022691"/>
    </source>
</evidence>
<dbReference type="Pfam" id="PF04055">
    <property type="entry name" value="Radical_SAM"/>
    <property type="match status" value="1"/>
</dbReference>
<dbReference type="eggNOG" id="COG0535">
    <property type="taxonomic scope" value="Bacteria"/>
</dbReference>
<dbReference type="PANTHER" id="PTHR11228:SF34">
    <property type="entry name" value="TUNGSTEN-CONTAINING ALDEHYDE FERREDOXIN OXIDOREDUCTASE COFACTOR MODIFYING PROTEIN"/>
    <property type="match status" value="1"/>
</dbReference>
<dbReference type="PANTHER" id="PTHR11228">
    <property type="entry name" value="RADICAL SAM DOMAIN PROTEIN"/>
    <property type="match status" value="1"/>
</dbReference>
<name>I3IPD7_9BACT</name>